<dbReference type="SUPFAM" id="SSF54236">
    <property type="entry name" value="Ubiquitin-like"/>
    <property type="match status" value="1"/>
</dbReference>
<dbReference type="GO" id="GO:0034045">
    <property type="term" value="C:phagophore assembly site membrane"/>
    <property type="evidence" value="ECO:0007669"/>
    <property type="project" value="TreeGrafter"/>
</dbReference>
<sequence length="259" mass="29129">MAIIDLLDSGKVIEGHQNDRSAARDVLDSSNEGRDSSLALEIILDSNFADLDSSSSTWKFWTANCLAQKSLGHRESSFSLRTSSQGAGQQEFRPQDTRGSSNLNFECNGWWEGKTAGTNKFSTVIEFLRRQLHRDTLFVYVNSAFSPNPDELMIDLYNVGSSYHDDELLLGPAIVQDDLDRPGTISGNFAPDFAQFGSRKTLNRALILHQRDSSEEREEEEKEENEEAPPRLPPELFLPPEDARTQPDFRETLGICRNL</sequence>
<dbReference type="PANTHER" id="PTHR13385">
    <property type="entry name" value="AUTOPHAGY PROTEIN 12"/>
    <property type="match status" value="1"/>
</dbReference>
<dbReference type="Proteomes" id="UP000233837">
    <property type="component" value="Unassembled WGS sequence"/>
</dbReference>
<dbReference type="EMBL" id="KZ502211">
    <property type="protein sequence ID" value="PKU81815.1"/>
    <property type="molecule type" value="Genomic_DNA"/>
</dbReference>
<keyword evidence="1 4" id="KW-1017">Isopeptide bond</keyword>
<organism evidence="6 7">
    <name type="scientific">Dendrobium catenatum</name>
    <dbReference type="NCBI Taxonomy" id="906689"/>
    <lineage>
        <taxon>Eukaryota</taxon>
        <taxon>Viridiplantae</taxon>
        <taxon>Streptophyta</taxon>
        <taxon>Embryophyta</taxon>
        <taxon>Tracheophyta</taxon>
        <taxon>Spermatophyta</taxon>
        <taxon>Magnoliopsida</taxon>
        <taxon>Liliopsida</taxon>
        <taxon>Asparagales</taxon>
        <taxon>Orchidaceae</taxon>
        <taxon>Epidendroideae</taxon>
        <taxon>Malaxideae</taxon>
        <taxon>Dendrobiinae</taxon>
        <taxon>Dendrobium</taxon>
    </lineage>
</organism>
<evidence type="ECO:0000313" key="6">
    <source>
        <dbReference type="EMBL" id="PKU81815.1"/>
    </source>
</evidence>
<dbReference type="GO" id="GO:0034274">
    <property type="term" value="C:Atg12-Atg5-Atg16 complex"/>
    <property type="evidence" value="ECO:0007669"/>
    <property type="project" value="TreeGrafter"/>
</dbReference>
<keyword evidence="3 4" id="KW-0072">Autophagy</keyword>
<dbReference type="Pfam" id="PF04110">
    <property type="entry name" value="APG12"/>
    <property type="match status" value="1"/>
</dbReference>
<dbReference type="GO" id="GO:0034727">
    <property type="term" value="P:piecemeal microautophagy of the nucleus"/>
    <property type="evidence" value="ECO:0007669"/>
    <property type="project" value="TreeGrafter"/>
</dbReference>
<dbReference type="GO" id="GO:0019776">
    <property type="term" value="F:Atg8-family ligase activity"/>
    <property type="evidence" value="ECO:0007669"/>
    <property type="project" value="TreeGrafter"/>
</dbReference>
<feature type="compositionally biased region" description="Polar residues" evidence="5">
    <location>
        <begin position="78"/>
        <end position="88"/>
    </location>
</feature>
<feature type="region of interest" description="Disordered" evidence="5">
    <location>
        <begin position="210"/>
        <end position="251"/>
    </location>
</feature>
<comment type="function">
    <text evidence="4">Ubiquitin-like protein involved in cytoplasm to vacuole transport (Cvt) and autophagic vesicle formation.</text>
</comment>
<dbReference type="GO" id="GO:0000422">
    <property type="term" value="P:autophagy of mitochondrion"/>
    <property type="evidence" value="ECO:0007669"/>
    <property type="project" value="TreeGrafter"/>
</dbReference>
<dbReference type="GO" id="GO:0061723">
    <property type="term" value="P:glycophagy"/>
    <property type="evidence" value="ECO:0007669"/>
    <property type="project" value="TreeGrafter"/>
</dbReference>
<dbReference type="PANTHER" id="PTHR13385:SF0">
    <property type="entry name" value="UBIQUITIN-LIKE PROTEIN ATG12"/>
    <property type="match status" value="1"/>
</dbReference>
<accession>A0A2I0X1M1</accession>
<gene>
    <name evidence="6" type="primary">ATG12</name>
    <name evidence="6" type="ORF">MA16_Dca003831</name>
</gene>
<reference evidence="6 7" key="2">
    <citation type="journal article" date="2017" name="Nature">
        <title>The Apostasia genome and the evolution of orchids.</title>
        <authorList>
            <person name="Zhang G.Q."/>
            <person name="Liu K.W."/>
            <person name="Li Z."/>
            <person name="Lohaus R."/>
            <person name="Hsiao Y.Y."/>
            <person name="Niu S.C."/>
            <person name="Wang J.Y."/>
            <person name="Lin Y.C."/>
            <person name="Xu Q."/>
            <person name="Chen L.J."/>
            <person name="Yoshida K."/>
            <person name="Fujiwara S."/>
            <person name="Wang Z.W."/>
            <person name="Zhang Y.Q."/>
            <person name="Mitsuda N."/>
            <person name="Wang M."/>
            <person name="Liu G.H."/>
            <person name="Pecoraro L."/>
            <person name="Huang H.X."/>
            <person name="Xiao X.J."/>
            <person name="Lin M."/>
            <person name="Wu X.Y."/>
            <person name="Wu W.L."/>
            <person name="Chen Y.Y."/>
            <person name="Chang S.B."/>
            <person name="Sakamoto S."/>
            <person name="Ohme-Takagi M."/>
            <person name="Yagi M."/>
            <person name="Zeng S.J."/>
            <person name="Shen C.Y."/>
            <person name="Yeh C.M."/>
            <person name="Luo Y.B."/>
            <person name="Tsai W.C."/>
            <person name="Van de Peer Y."/>
            <person name="Liu Z.J."/>
        </authorList>
    </citation>
    <scope>NUCLEOTIDE SEQUENCE [LARGE SCALE GENOMIC DNA]</scope>
    <source>
        <tissue evidence="6">The whole plant</tissue>
    </source>
</reference>
<proteinExistence type="inferred from homology"/>
<feature type="region of interest" description="Disordered" evidence="5">
    <location>
        <begin position="78"/>
        <end position="100"/>
    </location>
</feature>
<comment type="similarity">
    <text evidence="4">Belongs to the ATG12 family.</text>
</comment>
<dbReference type="InterPro" id="IPR007242">
    <property type="entry name" value="Atg12"/>
</dbReference>
<dbReference type="InterPro" id="IPR029071">
    <property type="entry name" value="Ubiquitin-like_domsf"/>
</dbReference>
<evidence type="ECO:0000256" key="2">
    <source>
        <dbReference type="ARBA" id="ARBA00022786"/>
    </source>
</evidence>
<name>A0A2I0X1M1_9ASPA</name>
<dbReference type="AlphaFoldDB" id="A0A2I0X1M1"/>
<dbReference type="GO" id="GO:0000421">
    <property type="term" value="C:autophagosome membrane"/>
    <property type="evidence" value="ECO:0007669"/>
    <property type="project" value="TreeGrafter"/>
</dbReference>
<keyword evidence="7" id="KW-1185">Reference proteome</keyword>
<evidence type="ECO:0000256" key="1">
    <source>
        <dbReference type="ARBA" id="ARBA00022499"/>
    </source>
</evidence>
<comment type="subunit">
    <text evidence="4">Forms a conjugate with ATG5.</text>
</comment>
<dbReference type="GO" id="GO:0000045">
    <property type="term" value="P:autophagosome assembly"/>
    <property type="evidence" value="ECO:0007669"/>
    <property type="project" value="InterPro"/>
</dbReference>
<evidence type="ECO:0000256" key="3">
    <source>
        <dbReference type="ARBA" id="ARBA00023006"/>
    </source>
</evidence>
<reference evidence="6 7" key="1">
    <citation type="journal article" date="2016" name="Sci. Rep.">
        <title>The Dendrobium catenatum Lindl. genome sequence provides insights into polysaccharide synthase, floral development and adaptive evolution.</title>
        <authorList>
            <person name="Zhang G.Q."/>
            <person name="Xu Q."/>
            <person name="Bian C."/>
            <person name="Tsai W.C."/>
            <person name="Yeh C.M."/>
            <person name="Liu K.W."/>
            <person name="Yoshida K."/>
            <person name="Zhang L.S."/>
            <person name="Chang S.B."/>
            <person name="Chen F."/>
            <person name="Shi Y."/>
            <person name="Su Y.Y."/>
            <person name="Zhang Y.Q."/>
            <person name="Chen L.J."/>
            <person name="Yin Y."/>
            <person name="Lin M."/>
            <person name="Huang H."/>
            <person name="Deng H."/>
            <person name="Wang Z.W."/>
            <person name="Zhu S.L."/>
            <person name="Zhao X."/>
            <person name="Deng C."/>
            <person name="Niu S.C."/>
            <person name="Huang J."/>
            <person name="Wang M."/>
            <person name="Liu G.H."/>
            <person name="Yang H.J."/>
            <person name="Xiao X.J."/>
            <person name="Hsiao Y.Y."/>
            <person name="Wu W.L."/>
            <person name="Chen Y.Y."/>
            <person name="Mitsuda N."/>
            <person name="Ohme-Takagi M."/>
            <person name="Luo Y.B."/>
            <person name="Van de Peer Y."/>
            <person name="Liu Z.J."/>
        </authorList>
    </citation>
    <scope>NUCLEOTIDE SEQUENCE [LARGE SCALE GENOMIC DNA]</scope>
    <source>
        <tissue evidence="6">The whole plant</tissue>
    </source>
</reference>
<feature type="compositionally biased region" description="Acidic residues" evidence="5">
    <location>
        <begin position="215"/>
        <end position="227"/>
    </location>
</feature>
<dbReference type="GO" id="GO:0097352">
    <property type="term" value="P:autophagosome maturation"/>
    <property type="evidence" value="ECO:0007669"/>
    <property type="project" value="TreeGrafter"/>
</dbReference>
<feature type="compositionally biased region" description="Basic and acidic residues" evidence="5">
    <location>
        <begin position="241"/>
        <end position="251"/>
    </location>
</feature>
<keyword evidence="2 4" id="KW-0833">Ubl conjugation pathway</keyword>
<dbReference type="Gene3D" id="3.10.20.90">
    <property type="entry name" value="Phosphatidylinositol 3-kinase Catalytic Subunit, Chain A, domain 1"/>
    <property type="match status" value="1"/>
</dbReference>
<evidence type="ECO:0000256" key="4">
    <source>
        <dbReference type="RuleBase" id="RU361201"/>
    </source>
</evidence>
<evidence type="ECO:0000256" key="5">
    <source>
        <dbReference type="SAM" id="MobiDB-lite"/>
    </source>
</evidence>
<evidence type="ECO:0000313" key="7">
    <source>
        <dbReference type="Proteomes" id="UP000233837"/>
    </source>
</evidence>
<dbReference type="STRING" id="906689.A0A2I0X1M1"/>
<protein>
    <recommendedName>
        <fullName evidence="4">Ubiquitin-like protein ATG12</fullName>
    </recommendedName>
</protein>